<evidence type="ECO:0000313" key="5">
    <source>
        <dbReference type="Proteomes" id="UP000007646"/>
    </source>
</evidence>
<dbReference type="GO" id="GO:0002376">
    <property type="term" value="P:immune system process"/>
    <property type="evidence" value="ECO:0007669"/>
    <property type="project" value="UniProtKB-KW"/>
</dbReference>
<evidence type="ECO:0000313" key="4">
    <source>
        <dbReference type="Ensembl" id="ENSLAFP00000021581.1"/>
    </source>
</evidence>
<accession>G3U173</accession>
<reference evidence="4" key="2">
    <citation type="submission" date="2025-08" db="UniProtKB">
        <authorList>
            <consortium name="Ensembl"/>
        </authorList>
    </citation>
    <scope>IDENTIFICATION</scope>
    <source>
        <strain evidence="4">Isolate ISIS603380</strain>
    </source>
</reference>
<protein>
    <submittedName>
        <fullName evidence="4">T cell receptor beta variable 30</fullName>
    </submittedName>
</protein>
<dbReference type="InterPro" id="IPR013783">
    <property type="entry name" value="Ig-like_fold"/>
</dbReference>
<dbReference type="SUPFAM" id="SSF48726">
    <property type="entry name" value="Immunoglobulin"/>
    <property type="match status" value="1"/>
</dbReference>
<gene>
    <name evidence="4" type="primary">TRBV30</name>
</gene>
<dbReference type="InterPro" id="IPR013106">
    <property type="entry name" value="Ig_V-set"/>
</dbReference>
<dbReference type="Ensembl" id="ENSLAFT00000034674.1">
    <property type="protein sequence ID" value="ENSLAFP00000021581.1"/>
    <property type="gene ID" value="ENSLAFG00000032474.1"/>
</dbReference>
<dbReference type="GeneTree" id="ENSGT00440000034680"/>
<dbReference type="InterPro" id="IPR007110">
    <property type="entry name" value="Ig-like_dom"/>
</dbReference>
<feature type="domain" description="Ig-like" evidence="3">
    <location>
        <begin position="17"/>
        <end position="95"/>
    </location>
</feature>
<dbReference type="eggNOG" id="ENOG502SX2J">
    <property type="taxonomic scope" value="Eukaryota"/>
</dbReference>
<organism evidence="4 5">
    <name type="scientific">Loxodonta africana</name>
    <name type="common">African elephant</name>
    <dbReference type="NCBI Taxonomy" id="9785"/>
    <lineage>
        <taxon>Eukaryota</taxon>
        <taxon>Metazoa</taxon>
        <taxon>Chordata</taxon>
        <taxon>Craniata</taxon>
        <taxon>Vertebrata</taxon>
        <taxon>Euteleostomi</taxon>
        <taxon>Mammalia</taxon>
        <taxon>Eutheria</taxon>
        <taxon>Afrotheria</taxon>
        <taxon>Proboscidea</taxon>
        <taxon>Elephantidae</taxon>
        <taxon>Loxodonta</taxon>
    </lineage>
</organism>
<dbReference type="SMART" id="SM00406">
    <property type="entry name" value="IGv"/>
    <property type="match status" value="1"/>
</dbReference>
<dbReference type="CDD" id="cd00099">
    <property type="entry name" value="IgV"/>
    <property type="match status" value="1"/>
</dbReference>
<reference evidence="4" key="3">
    <citation type="submission" date="2025-09" db="UniProtKB">
        <authorList>
            <consortium name="Ensembl"/>
        </authorList>
    </citation>
    <scope>IDENTIFICATION</scope>
    <source>
        <strain evidence="4">Isolate ISIS603380</strain>
    </source>
</reference>
<dbReference type="Pfam" id="PF07686">
    <property type="entry name" value="V-set"/>
    <property type="match status" value="1"/>
</dbReference>
<dbReference type="InterPro" id="IPR036179">
    <property type="entry name" value="Ig-like_dom_sf"/>
</dbReference>
<evidence type="ECO:0000259" key="3">
    <source>
        <dbReference type="PROSITE" id="PS50835"/>
    </source>
</evidence>
<dbReference type="Gene3D" id="2.60.40.10">
    <property type="entry name" value="Immunoglobulins"/>
    <property type="match status" value="1"/>
</dbReference>
<name>G3U173_LOXAF</name>
<keyword evidence="1" id="KW-0732">Signal</keyword>
<keyword evidence="2" id="KW-0391">Immunity</keyword>
<dbReference type="PANTHER" id="PTHR23268:SF31">
    <property type="entry name" value="T CELL RECEPTOR BETA VARIABLE 30"/>
    <property type="match status" value="1"/>
</dbReference>
<dbReference type="HOGENOM" id="CLU_077975_9_3_1"/>
<proteinExistence type="predicted"/>
<dbReference type="GO" id="GO:0007166">
    <property type="term" value="P:cell surface receptor signaling pathway"/>
    <property type="evidence" value="ECO:0007669"/>
    <property type="project" value="TreeGrafter"/>
</dbReference>
<dbReference type="OMA" id="HQWPATK"/>
<dbReference type="GO" id="GO:0005886">
    <property type="term" value="C:plasma membrane"/>
    <property type="evidence" value="ECO:0007669"/>
    <property type="project" value="TreeGrafter"/>
</dbReference>
<sequence>RAQTISQWPVVEVRRVGSPLSLQCTVTGTSNPYLYWYRQAPGGPPQLLFFSVGVNDVQTEAPEHLSASRPQDGQFTLSSEKLQPGDSGVYLCAWG</sequence>
<keyword evidence="5" id="KW-1185">Reference proteome</keyword>
<dbReference type="InParanoid" id="G3U173"/>
<dbReference type="InterPro" id="IPR050413">
    <property type="entry name" value="TCR_beta_variable"/>
</dbReference>
<reference evidence="4 5" key="1">
    <citation type="submission" date="2009-06" db="EMBL/GenBank/DDBJ databases">
        <title>The Genome Sequence of Loxodonta africana (African elephant).</title>
        <authorList>
            <person name="Di Palma F."/>
            <person name="Heiman D."/>
            <person name="Young S."/>
            <person name="Johnson J."/>
            <person name="Lander E.S."/>
            <person name="Lindblad-Toh K."/>
        </authorList>
    </citation>
    <scope>NUCLEOTIDE SEQUENCE [LARGE SCALE GENOMIC DNA]</scope>
    <source>
        <strain evidence="4 5">Isolate ISIS603380</strain>
    </source>
</reference>
<dbReference type="AlphaFoldDB" id="G3U173"/>
<evidence type="ECO:0000256" key="2">
    <source>
        <dbReference type="ARBA" id="ARBA00022859"/>
    </source>
</evidence>
<dbReference type="PROSITE" id="PS50835">
    <property type="entry name" value="IG_LIKE"/>
    <property type="match status" value="1"/>
</dbReference>
<dbReference type="STRING" id="9785.ENSLAFP00000021581"/>
<dbReference type="PANTHER" id="PTHR23268">
    <property type="entry name" value="T-CELL RECEPTOR BETA CHAIN"/>
    <property type="match status" value="1"/>
</dbReference>
<evidence type="ECO:0000256" key="1">
    <source>
        <dbReference type="ARBA" id="ARBA00022729"/>
    </source>
</evidence>
<dbReference type="Proteomes" id="UP000007646">
    <property type="component" value="Unassembled WGS sequence"/>
</dbReference>
<dbReference type="FunCoup" id="G3U173">
    <property type="interactions" value="93"/>
</dbReference>